<reference evidence="2" key="1">
    <citation type="submission" date="2020-03" db="EMBL/GenBank/DDBJ databases">
        <title>Draft sequencing of Paenibacilllus sp. S3N08.</title>
        <authorList>
            <person name="Kim D.-U."/>
        </authorList>
    </citation>
    <scope>NUCLEOTIDE SEQUENCE</scope>
    <source>
        <strain evidence="2">S3N08</strain>
    </source>
</reference>
<organism evidence="2 3">
    <name type="scientific">Paenibacillus agricola</name>
    <dbReference type="NCBI Taxonomy" id="2716264"/>
    <lineage>
        <taxon>Bacteria</taxon>
        <taxon>Bacillati</taxon>
        <taxon>Bacillota</taxon>
        <taxon>Bacilli</taxon>
        <taxon>Bacillales</taxon>
        <taxon>Paenibacillaceae</taxon>
        <taxon>Paenibacillus</taxon>
    </lineage>
</organism>
<gene>
    <name evidence="2" type="ORF">G9U52_06320</name>
</gene>
<sequence length="108" mass="12372">MGLIIDIDKQKIPYRFEISLSNVLYEMEVHYNPGFDFFTLDLYRNKEVLAFGEKLVYGMPLFHDIADARFPAVGLIPLDESGNNVEVNAQTLGETVFLFVVDWEVDHG</sequence>
<feature type="domain" description="Cyanophage baseplate Pam3 plug gp18" evidence="1">
    <location>
        <begin position="4"/>
        <end position="102"/>
    </location>
</feature>
<dbReference type="InterPro" id="IPR054252">
    <property type="entry name" value="Pam3_gp18"/>
</dbReference>
<dbReference type="EMBL" id="JAAOIW010000002">
    <property type="protein sequence ID" value="NHN29445.1"/>
    <property type="molecule type" value="Genomic_DNA"/>
</dbReference>
<dbReference type="RefSeq" id="WP_166147420.1">
    <property type="nucleotide sequence ID" value="NZ_JAAOIW010000002.1"/>
</dbReference>
<keyword evidence="3" id="KW-1185">Reference proteome</keyword>
<dbReference type="Proteomes" id="UP001165962">
    <property type="component" value="Unassembled WGS sequence"/>
</dbReference>
<proteinExistence type="predicted"/>
<protein>
    <recommendedName>
        <fullName evidence="1">Cyanophage baseplate Pam3 plug gp18 domain-containing protein</fullName>
    </recommendedName>
</protein>
<accession>A0ABX0J6M8</accession>
<evidence type="ECO:0000259" key="1">
    <source>
        <dbReference type="Pfam" id="PF22479"/>
    </source>
</evidence>
<evidence type="ECO:0000313" key="2">
    <source>
        <dbReference type="EMBL" id="NHN29445.1"/>
    </source>
</evidence>
<name>A0ABX0J6M8_9BACL</name>
<dbReference type="Pfam" id="PF22479">
    <property type="entry name" value="Pam3_gp18"/>
    <property type="match status" value="1"/>
</dbReference>
<evidence type="ECO:0000313" key="3">
    <source>
        <dbReference type="Proteomes" id="UP001165962"/>
    </source>
</evidence>
<comment type="caution">
    <text evidence="2">The sequence shown here is derived from an EMBL/GenBank/DDBJ whole genome shotgun (WGS) entry which is preliminary data.</text>
</comment>